<protein>
    <recommendedName>
        <fullName evidence="4">Capsular polysaccharide transport system permease protein</fullName>
    </recommendedName>
</protein>
<dbReference type="Proteomes" id="UP000551327">
    <property type="component" value="Unassembled WGS sequence"/>
</dbReference>
<keyword evidence="1" id="KW-0472">Membrane</keyword>
<dbReference type="AlphaFoldDB" id="A0A7X1FXZ7"/>
<feature type="transmembrane region" description="Helical" evidence="1">
    <location>
        <begin position="343"/>
        <end position="364"/>
    </location>
</feature>
<sequence length="369" mass="40779">MQFRQSKRFKRLNGLFLFMVVLPTLIAVLYFGFIASDVYISESRYVVRSPEKPASTGLGLVLATAGFSNAGEEAFAAKSFVESRGALADINRAGEFAKAYTAPHISVFDRFNPFGLTGSFEDLYKFYLDRVRVDSDVTTSISTLTVRAYSPQDALRINARLLDLAEQTVNRMNERGRKDMIRFAQVEVEDAQARARSAGVALAAFRNREGVVDPEIQATSQMAMISKLQDDVITTQTQLNQFRAFTPLNPQIPALVNRLTTLKGAIREQMGALAGGDRSLAASAVQYQKLFIEQEFASKQLTSALASLQEARNEARRQQVYVERITQPNLPDAPLEPRRARGIFATLALGLVAWGIASMLLAGIKEHGQ</sequence>
<evidence type="ECO:0000313" key="2">
    <source>
        <dbReference type="EMBL" id="MBC2669055.1"/>
    </source>
</evidence>
<keyword evidence="1" id="KW-0812">Transmembrane</keyword>
<keyword evidence="1" id="KW-1133">Transmembrane helix</keyword>
<dbReference type="PANTHER" id="PTHR32309">
    <property type="entry name" value="TYROSINE-PROTEIN KINASE"/>
    <property type="match status" value="1"/>
</dbReference>
<name>A0A7X1FXZ7_9SPHN</name>
<accession>A0A7X1FXZ7</accession>
<feature type="transmembrane region" description="Helical" evidence="1">
    <location>
        <begin position="12"/>
        <end position="33"/>
    </location>
</feature>
<gene>
    <name evidence="2" type="ORF">H7F53_07865</name>
</gene>
<reference evidence="2 3" key="1">
    <citation type="submission" date="2020-08" db="EMBL/GenBank/DDBJ databases">
        <title>The genome sequence of type strain Novosphingobium piscinae KCTC 42194.</title>
        <authorList>
            <person name="Liu Y."/>
        </authorList>
    </citation>
    <scope>NUCLEOTIDE SEQUENCE [LARGE SCALE GENOMIC DNA]</scope>
    <source>
        <strain evidence="2 3">KCTC 42194</strain>
    </source>
</reference>
<dbReference type="EMBL" id="JACLAX010000006">
    <property type="protein sequence ID" value="MBC2669055.1"/>
    <property type="molecule type" value="Genomic_DNA"/>
</dbReference>
<evidence type="ECO:0008006" key="4">
    <source>
        <dbReference type="Google" id="ProtNLM"/>
    </source>
</evidence>
<organism evidence="2 3">
    <name type="scientific">Novosphingobium piscinae</name>
    <dbReference type="NCBI Taxonomy" id="1507448"/>
    <lineage>
        <taxon>Bacteria</taxon>
        <taxon>Pseudomonadati</taxon>
        <taxon>Pseudomonadota</taxon>
        <taxon>Alphaproteobacteria</taxon>
        <taxon>Sphingomonadales</taxon>
        <taxon>Sphingomonadaceae</taxon>
        <taxon>Novosphingobium</taxon>
    </lineage>
</organism>
<dbReference type="PANTHER" id="PTHR32309:SF13">
    <property type="entry name" value="FERRIC ENTEROBACTIN TRANSPORT PROTEIN FEPE"/>
    <property type="match status" value="1"/>
</dbReference>
<dbReference type="InterPro" id="IPR050445">
    <property type="entry name" value="Bact_polysacc_biosynth/exp"/>
</dbReference>
<dbReference type="GO" id="GO:0005886">
    <property type="term" value="C:plasma membrane"/>
    <property type="evidence" value="ECO:0007669"/>
    <property type="project" value="TreeGrafter"/>
</dbReference>
<evidence type="ECO:0000313" key="3">
    <source>
        <dbReference type="Proteomes" id="UP000551327"/>
    </source>
</evidence>
<evidence type="ECO:0000256" key="1">
    <source>
        <dbReference type="SAM" id="Phobius"/>
    </source>
</evidence>
<comment type="caution">
    <text evidence="2">The sequence shown here is derived from an EMBL/GenBank/DDBJ whole genome shotgun (WGS) entry which is preliminary data.</text>
</comment>
<dbReference type="GO" id="GO:0004713">
    <property type="term" value="F:protein tyrosine kinase activity"/>
    <property type="evidence" value="ECO:0007669"/>
    <property type="project" value="TreeGrafter"/>
</dbReference>
<proteinExistence type="predicted"/>
<keyword evidence="3" id="KW-1185">Reference proteome</keyword>